<organism evidence="1 2">
    <name type="scientific">Steinernema glaseri</name>
    <dbReference type="NCBI Taxonomy" id="37863"/>
    <lineage>
        <taxon>Eukaryota</taxon>
        <taxon>Metazoa</taxon>
        <taxon>Ecdysozoa</taxon>
        <taxon>Nematoda</taxon>
        <taxon>Chromadorea</taxon>
        <taxon>Rhabditida</taxon>
        <taxon>Tylenchina</taxon>
        <taxon>Panagrolaimomorpha</taxon>
        <taxon>Strongyloidoidea</taxon>
        <taxon>Steinernematidae</taxon>
        <taxon>Steinernema</taxon>
    </lineage>
</organism>
<proteinExistence type="predicted"/>
<accession>A0A1I7YXK1</accession>
<dbReference type="AlphaFoldDB" id="A0A1I7YXK1"/>
<evidence type="ECO:0000313" key="2">
    <source>
        <dbReference type="WBParaSite" id="L893_g20718.t1"/>
    </source>
</evidence>
<keyword evidence="1" id="KW-1185">Reference proteome</keyword>
<dbReference type="WBParaSite" id="L893_g20718.t1">
    <property type="protein sequence ID" value="L893_g20718.t1"/>
    <property type="gene ID" value="L893_g20718"/>
</dbReference>
<reference evidence="2" key="1">
    <citation type="submission" date="2016-11" db="UniProtKB">
        <authorList>
            <consortium name="WormBaseParasite"/>
        </authorList>
    </citation>
    <scope>IDENTIFICATION</scope>
</reference>
<protein>
    <submittedName>
        <fullName evidence="2">Oligogalacturonate lyase</fullName>
    </submittedName>
</protein>
<name>A0A1I7YXK1_9BILA</name>
<sequence>MSYEATKNWSIEQLSGAPVISGDEVYLLDKVDMSIDRINMVTDDHTALEKDIYDVQRYDFEYLAKNRNNEIVLFWTEELDFYSARLKQCRDGTLMSPFRLDGRPVHRGKEGDDEPFEFNETGIFRVDCRSSSRPVVQFTNLDTEYISKKIKFPQWNRSDYSEGDCAFFLTPQKLFGINFRHLYLCSIDIEGKNFVEHDLQLGDNVESLLTYENHNLSVYEDHLYVVYSDTPSFR</sequence>
<evidence type="ECO:0000313" key="1">
    <source>
        <dbReference type="Proteomes" id="UP000095287"/>
    </source>
</evidence>
<dbReference type="Proteomes" id="UP000095287">
    <property type="component" value="Unplaced"/>
</dbReference>